<keyword evidence="3" id="KW-0333">Golgi apparatus</keyword>
<dbReference type="PANTHER" id="PTHR11062">
    <property type="entry name" value="EXOSTOSIN HEPARAN SULFATE GLYCOSYLTRANSFERASE -RELATED"/>
    <property type="match status" value="1"/>
</dbReference>
<evidence type="ECO:0000256" key="2">
    <source>
        <dbReference type="ARBA" id="ARBA00010271"/>
    </source>
</evidence>
<dbReference type="InterPro" id="IPR040911">
    <property type="entry name" value="Exostosin_GT47"/>
</dbReference>
<dbReference type="AlphaFoldDB" id="A0AAW1R2E2"/>
<protein>
    <recommendedName>
        <fullName evidence="4">Exostosin GT47 domain-containing protein</fullName>
    </recommendedName>
</protein>
<accession>A0AAW1R2E2</accession>
<reference evidence="5 6" key="1">
    <citation type="journal article" date="2024" name="Nat. Commun.">
        <title>Phylogenomics reveals the evolutionary origins of lichenization in chlorophyte algae.</title>
        <authorList>
            <person name="Puginier C."/>
            <person name="Libourel C."/>
            <person name="Otte J."/>
            <person name="Skaloud P."/>
            <person name="Haon M."/>
            <person name="Grisel S."/>
            <person name="Petersen M."/>
            <person name="Berrin J.G."/>
            <person name="Delaux P.M."/>
            <person name="Dal Grande F."/>
            <person name="Keller J."/>
        </authorList>
    </citation>
    <scope>NUCLEOTIDE SEQUENCE [LARGE SCALE GENOMIC DNA]</scope>
    <source>
        <strain evidence="5 6">SAG 245.80</strain>
    </source>
</reference>
<evidence type="ECO:0000259" key="4">
    <source>
        <dbReference type="Pfam" id="PF03016"/>
    </source>
</evidence>
<evidence type="ECO:0000256" key="1">
    <source>
        <dbReference type="ARBA" id="ARBA00004323"/>
    </source>
</evidence>
<sequence length="551" mass="62006">MGVLQSAATIREPDQVGLLAGGQREGAGCWGNLLISARAHEACRSAVDGWASGSDVAELLSLSWESTAQRSHRGTLEELEAKRLIPPSQHFYRKAAGGAGSGASSGAAGSLGLGSGGHRDMQEHVAVPKGFVHVYDLPPKFNEEVKALPTQWHPEQYDIDQVLHQHFLQSPVRARSAASAKLFFIPVYLGRYFNFYWQQWSEEGDAWAITSDCRGMEAEPCWMEKWERAQNATSVLVKEAIDHVRMSYPHWNASEGADHFMVFSYDHARCDQAKALKSEDFGQLFSIQAFGSLTYRSNPKVGPDGRGESYYWPGPSTWSCYRPDVDILVPVYSVYGLHEVVSPFATERRTSLLMRFDYPLSDGKSLVSHHGHRIRKELIDYHEHNALNGSDLGLRSTKQTEDDMRHSVFCVCPPGNTQDSARVWRAIILGCIPVTFFRANDLPFGRHIGMPYRDFMLNIQPDDYRQLNKRVTHLIDSPGRLRRMQEALERYQKHFVWDLAGDGGIYALVEKELALRAQLLRDIAPVARRSLAAHSRRRSLASPGRRARSRD</sequence>
<dbReference type="Proteomes" id="UP001445335">
    <property type="component" value="Unassembled WGS sequence"/>
</dbReference>
<comment type="similarity">
    <text evidence="2">Belongs to the glycosyltransferase 47 family.</text>
</comment>
<comment type="subcellular location">
    <subcellularLocation>
        <location evidence="1">Golgi apparatus membrane</location>
        <topology evidence="1">Single-pass type II membrane protein</topology>
    </subcellularLocation>
</comment>
<evidence type="ECO:0000256" key="3">
    <source>
        <dbReference type="ARBA" id="ARBA00023034"/>
    </source>
</evidence>
<dbReference type="GO" id="GO:0016757">
    <property type="term" value="F:glycosyltransferase activity"/>
    <property type="evidence" value="ECO:0007669"/>
    <property type="project" value="InterPro"/>
</dbReference>
<dbReference type="Pfam" id="PF03016">
    <property type="entry name" value="Exostosin_GT47"/>
    <property type="match status" value="1"/>
</dbReference>
<comment type="caution">
    <text evidence="5">The sequence shown here is derived from an EMBL/GenBank/DDBJ whole genome shotgun (WGS) entry which is preliminary data.</text>
</comment>
<dbReference type="PANTHER" id="PTHR11062:SF268">
    <property type="entry name" value="FAMILY PROTEIN, PUTATIVE, EXPRESSED-RELATED"/>
    <property type="match status" value="1"/>
</dbReference>
<dbReference type="EMBL" id="JALJOU010000057">
    <property type="protein sequence ID" value="KAK9827601.1"/>
    <property type="molecule type" value="Genomic_DNA"/>
</dbReference>
<dbReference type="InterPro" id="IPR004263">
    <property type="entry name" value="Exostosin"/>
</dbReference>
<name>A0AAW1R2E2_9CHLO</name>
<organism evidence="5 6">
    <name type="scientific">Elliptochloris bilobata</name>
    <dbReference type="NCBI Taxonomy" id="381761"/>
    <lineage>
        <taxon>Eukaryota</taxon>
        <taxon>Viridiplantae</taxon>
        <taxon>Chlorophyta</taxon>
        <taxon>core chlorophytes</taxon>
        <taxon>Trebouxiophyceae</taxon>
        <taxon>Trebouxiophyceae incertae sedis</taxon>
        <taxon>Elliptochloris clade</taxon>
        <taxon>Elliptochloris</taxon>
    </lineage>
</organism>
<evidence type="ECO:0000313" key="5">
    <source>
        <dbReference type="EMBL" id="KAK9827601.1"/>
    </source>
</evidence>
<evidence type="ECO:0000313" key="6">
    <source>
        <dbReference type="Proteomes" id="UP001445335"/>
    </source>
</evidence>
<dbReference type="GO" id="GO:0000139">
    <property type="term" value="C:Golgi membrane"/>
    <property type="evidence" value="ECO:0007669"/>
    <property type="project" value="UniProtKB-SubCell"/>
</dbReference>
<gene>
    <name evidence="5" type="ORF">WJX81_003844</name>
</gene>
<feature type="domain" description="Exostosin GT47" evidence="4">
    <location>
        <begin position="132"/>
        <end position="471"/>
    </location>
</feature>
<keyword evidence="6" id="KW-1185">Reference proteome</keyword>
<proteinExistence type="inferred from homology"/>